<evidence type="ECO:0000313" key="2">
    <source>
        <dbReference type="Proteomes" id="UP000298030"/>
    </source>
</evidence>
<dbReference type="Proteomes" id="UP000298030">
    <property type="component" value="Unassembled WGS sequence"/>
</dbReference>
<proteinExistence type="predicted"/>
<organism evidence="1 2">
    <name type="scientific">Coprinellus micaceus</name>
    <name type="common">Glistening ink-cap mushroom</name>
    <name type="synonym">Coprinus micaceus</name>
    <dbReference type="NCBI Taxonomy" id="71717"/>
    <lineage>
        <taxon>Eukaryota</taxon>
        <taxon>Fungi</taxon>
        <taxon>Dikarya</taxon>
        <taxon>Basidiomycota</taxon>
        <taxon>Agaricomycotina</taxon>
        <taxon>Agaricomycetes</taxon>
        <taxon>Agaricomycetidae</taxon>
        <taxon>Agaricales</taxon>
        <taxon>Agaricineae</taxon>
        <taxon>Psathyrellaceae</taxon>
        <taxon>Coprinellus</taxon>
    </lineage>
</organism>
<keyword evidence="2" id="KW-1185">Reference proteome</keyword>
<gene>
    <name evidence="1" type="ORF">FA13DRAFT_1708098</name>
</gene>
<protein>
    <submittedName>
        <fullName evidence="1">Uncharacterized protein</fullName>
    </submittedName>
</protein>
<accession>A0A4Y7TIW2</accession>
<evidence type="ECO:0000313" key="1">
    <source>
        <dbReference type="EMBL" id="TEB33931.1"/>
    </source>
</evidence>
<sequence>MLEWAPQCTLVRLNVSLCVHNRRDRNPGQAVFSWGDDADLFSEARARLLREELSNFLELTRALRSGAAEQREWWTGEKARPTCVTHNEFRSAPIQRAASLARHAANESEQKTAALNNFRVLFQ</sequence>
<reference evidence="1 2" key="1">
    <citation type="journal article" date="2019" name="Nat. Ecol. Evol.">
        <title>Megaphylogeny resolves global patterns of mushroom evolution.</title>
        <authorList>
            <person name="Varga T."/>
            <person name="Krizsan K."/>
            <person name="Foldi C."/>
            <person name="Dima B."/>
            <person name="Sanchez-Garcia M."/>
            <person name="Sanchez-Ramirez S."/>
            <person name="Szollosi G.J."/>
            <person name="Szarkandi J.G."/>
            <person name="Papp V."/>
            <person name="Albert L."/>
            <person name="Andreopoulos W."/>
            <person name="Angelini C."/>
            <person name="Antonin V."/>
            <person name="Barry K.W."/>
            <person name="Bougher N.L."/>
            <person name="Buchanan P."/>
            <person name="Buyck B."/>
            <person name="Bense V."/>
            <person name="Catcheside P."/>
            <person name="Chovatia M."/>
            <person name="Cooper J."/>
            <person name="Damon W."/>
            <person name="Desjardin D."/>
            <person name="Finy P."/>
            <person name="Geml J."/>
            <person name="Haridas S."/>
            <person name="Hughes K."/>
            <person name="Justo A."/>
            <person name="Karasinski D."/>
            <person name="Kautmanova I."/>
            <person name="Kiss B."/>
            <person name="Kocsube S."/>
            <person name="Kotiranta H."/>
            <person name="LaButti K.M."/>
            <person name="Lechner B.E."/>
            <person name="Liimatainen K."/>
            <person name="Lipzen A."/>
            <person name="Lukacs Z."/>
            <person name="Mihaltcheva S."/>
            <person name="Morgado L.N."/>
            <person name="Niskanen T."/>
            <person name="Noordeloos M.E."/>
            <person name="Ohm R.A."/>
            <person name="Ortiz-Santana B."/>
            <person name="Ovrebo C."/>
            <person name="Racz N."/>
            <person name="Riley R."/>
            <person name="Savchenko A."/>
            <person name="Shiryaev A."/>
            <person name="Soop K."/>
            <person name="Spirin V."/>
            <person name="Szebenyi C."/>
            <person name="Tomsovsky M."/>
            <person name="Tulloss R.E."/>
            <person name="Uehling J."/>
            <person name="Grigoriev I.V."/>
            <person name="Vagvolgyi C."/>
            <person name="Papp T."/>
            <person name="Martin F.M."/>
            <person name="Miettinen O."/>
            <person name="Hibbett D.S."/>
            <person name="Nagy L.G."/>
        </authorList>
    </citation>
    <scope>NUCLEOTIDE SEQUENCE [LARGE SCALE GENOMIC DNA]</scope>
    <source>
        <strain evidence="1 2">FP101781</strain>
    </source>
</reference>
<dbReference type="EMBL" id="QPFP01000011">
    <property type="protein sequence ID" value="TEB33931.1"/>
    <property type="molecule type" value="Genomic_DNA"/>
</dbReference>
<dbReference type="AlphaFoldDB" id="A0A4Y7TIW2"/>
<name>A0A4Y7TIW2_COPMI</name>
<comment type="caution">
    <text evidence="1">The sequence shown here is derived from an EMBL/GenBank/DDBJ whole genome shotgun (WGS) entry which is preliminary data.</text>
</comment>